<dbReference type="GO" id="GO:0031965">
    <property type="term" value="C:nuclear membrane"/>
    <property type="evidence" value="ECO:0007669"/>
    <property type="project" value="UniProtKB-SubCell"/>
</dbReference>
<evidence type="ECO:0000256" key="4">
    <source>
        <dbReference type="ARBA" id="ARBA00020099"/>
    </source>
</evidence>
<evidence type="ECO:0000313" key="9">
    <source>
        <dbReference type="Proteomes" id="UP000095287"/>
    </source>
</evidence>
<dbReference type="Gene3D" id="3.30.1410.10">
    <property type="entry name" value="GTP cyclohydrolase I feedback regulatory protein GFRP"/>
    <property type="match status" value="1"/>
</dbReference>
<dbReference type="InterPro" id="IPR009112">
    <property type="entry name" value="GTP_CycHdrlase_I_reg"/>
</dbReference>
<evidence type="ECO:0000256" key="2">
    <source>
        <dbReference type="ARBA" id="ARBA00004514"/>
    </source>
</evidence>
<evidence type="ECO:0000256" key="6">
    <source>
        <dbReference type="ARBA" id="ARBA00023136"/>
    </source>
</evidence>
<comment type="subcellular location">
    <subcellularLocation>
        <location evidence="2">Cytoplasm</location>
        <location evidence="2">Cytosol</location>
    </subcellularLocation>
    <subcellularLocation>
        <location evidence="1">Nucleus membrane</location>
    </subcellularLocation>
</comment>
<name>A0A1I7Z8C6_9BILA</name>
<dbReference type="GO" id="GO:0044549">
    <property type="term" value="F:GTP cyclohydrolase binding"/>
    <property type="evidence" value="ECO:0007669"/>
    <property type="project" value="TreeGrafter"/>
</dbReference>
<evidence type="ECO:0000256" key="3">
    <source>
        <dbReference type="ARBA" id="ARBA00007605"/>
    </source>
</evidence>
<keyword evidence="7" id="KW-0539">Nucleus</keyword>
<dbReference type="Pfam" id="PF06399">
    <property type="entry name" value="GFRP"/>
    <property type="match status" value="1"/>
</dbReference>
<dbReference type="FunFam" id="3.30.1410.10:FF:000001">
    <property type="entry name" value="GTP cyclohydrolase 1 feedback regulatory protein"/>
    <property type="match status" value="1"/>
</dbReference>
<keyword evidence="9" id="KW-1185">Reference proteome</keyword>
<reference evidence="10" key="1">
    <citation type="submission" date="2016-11" db="UniProtKB">
        <authorList>
            <consortium name="WormBaseParasite"/>
        </authorList>
    </citation>
    <scope>IDENTIFICATION</scope>
</reference>
<keyword evidence="5" id="KW-0963">Cytoplasm</keyword>
<proteinExistence type="inferred from homology"/>
<evidence type="ECO:0000256" key="1">
    <source>
        <dbReference type="ARBA" id="ARBA00004126"/>
    </source>
</evidence>
<dbReference type="GO" id="GO:0009890">
    <property type="term" value="P:negative regulation of biosynthetic process"/>
    <property type="evidence" value="ECO:0007669"/>
    <property type="project" value="InterPro"/>
</dbReference>
<evidence type="ECO:0000256" key="5">
    <source>
        <dbReference type="ARBA" id="ARBA00022490"/>
    </source>
</evidence>
<accession>A0A1I7Z8C6</accession>
<sequence>MTEVTSFYSVKFGTQYVTTVPTLSSLQSWGRIPLKNLTLINEEKKVKPYGQMITGWVQHCKKISHCMNDGSLVCLLNPTPLPRCDTLSVVNSSYRPDSLPYLQIVPSIMTDSAEYVLVSTQTRLECGPTMVGDADSDPALMRFLEAQKVIRLGNTYAEYVTDLHPRLVLNKLAQRGFRVVAMAGIGQTCVWTCARETTETNSNCK</sequence>
<evidence type="ECO:0000313" key="10">
    <source>
        <dbReference type="WBParaSite" id="L893_g23798.t1"/>
    </source>
</evidence>
<protein>
    <recommendedName>
        <fullName evidence="4">GTP cyclohydrolase 1 feedback regulatory protein</fullName>
    </recommendedName>
    <alternativeName>
        <fullName evidence="8">GTP cyclohydrolase I feedback regulatory protein</fullName>
    </alternativeName>
</protein>
<keyword evidence="6" id="KW-0472">Membrane</keyword>
<organism evidence="9 10">
    <name type="scientific">Steinernema glaseri</name>
    <dbReference type="NCBI Taxonomy" id="37863"/>
    <lineage>
        <taxon>Eukaryota</taxon>
        <taxon>Metazoa</taxon>
        <taxon>Ecdysozoa</taxon>
        <taxon>Nematoda</taxon>
        <taxon>Chromadorea</taxon>
        <taxon>Rhabditida</taxon>
        <taxon>Tylenchina</taxon>
        <taxon>Panagrolaimomorpha</taxon>
        <taxon>Strongyloidoidea</taxon>
        <taxon>Steinernematidae</taxon>
        <taxon>Steinernema</taxon>
    </lineage>
</organism>
<dbReference type="AlphaFoldDB" id="A0A1I7Z8C6"/>
<dbReference type="WBParaSite" id="L893_g23798.t1">
    <property type="protein sequence ID" value="L893_g23798.t1"/>
    <property type="gene ID" value="L893_g23798"/>
</dbReference>
<dbReference type="GO" id="GO:0005829">
    <property type="term" value="C:cytosol"/>
    <property type="evidence" value="ECO:0007669"/>
    <property type="project" value="UniProtKB-SubCell"/>
</dbReference>
<evidence type="ECO:0000256" key="7">
    <source>
        <dbReference type="ARBA" id="ARBA00023242"/>
    </source>
</evidence>
<dbReference type="InterPro" id="IPR036717">
    <property type="entry name" value="GFRP_sf"/>
</dbReference>
<comment type="similarity">
    <text evidence="3">Belongs to the GFRP family.</text>
</comment>
<dbReference type="PANTHER" id="PTHR16852:SF2">
    <property type="entry name" value="GTP CYCLOHYDROLASE 1 FEEDBACK REGULATORY PROTEIN"/>
    <property type="match status" value="1"/>
</dbReference>
<dbReference type="PANTHER" id="PTHR16852">
    <property type="entry name" value="GTP CYCLOHYDROLASE 1 FEEDBACK REGULATORY PROTEIN"/>
    <property type="match status" value="1"/>
</dbReference>
<dbReference type="Proteomes" id="UP000095287">
    <property type="component" value="Unplaced"/>
</dbReference>
<dbReference type="SUPFAM" id="SSF69761">
    <property type="entry name" value="GTP cyclohydrolase I feedback regulatory protein, GFRP"/>
    <property type="match status" value="1"/>
</dbReference>
<evidence type="ECO:0000256" key="8">
    <source>
        <dbReference type="ARBA" id="ARBA00032599"/>
    </source>
</evidence>